<dbReference type="EMBL" id="JASNQZ010000014">
    <property type="protein sequence ID" value="KAL0948257.1"/>
    <property type="molecule type" value="Genomic_DNA"/>
</dbReference>
<feature type="signal peptide" evidence="1">
    <location>
        <begin position="1"/>
        <end position="18"/>
    </location>
</feature>
<sequence>MRFFEVISPVLIATLAAAQRIQFGFPAEGTSIPAGSNLTIEIDRPDTLSASKEVALVLGLQTCAEAPCPPPDSALGTTLYSGGFDPQFQIESTGKPPHQNFTVFVPPTTPKGTAQLSAMHLSLIGAGPMPFMELKNITINIV</sequence>
<dbReference type="Proteomes" id="UP001556367">
    <property type="component" value="Unassembled WGS sequence"/>
</dbReference>
<evidence type="ECO:0000256" key="1">
    <source>
        <dbReference type="SAM" id="SignalP"/>
    </source>
</evidence>
<feature type="chain" id="PRO_5046972152" description="Phosphatidylglycerol/phosphatidylinositol transfer protein" evidence="1">
    <location>
        <begin position="19"/>
        <end position="142"/>
    </location>
</feature>
<comment type="caution">
    <text evidence="2">The sequence shown here is derived from an EMBL/GenBank/DDBJ whole genome shotgun (WGS) entry which is preliminary data.</text>
</comment>
<keyword evidence="3" id="KW-1185">Reference proteome</keyword>
<name>A0ABR3IYD1_9AGAR</name>
<proteinExistence type="predicted"/>
<accession>A0ABR3IYD1</accession>
<reference evidence="3" key="1">
    <citation type="submission" date="2024-06" db="EMBL/GenBank/DDBJ databases">
        <title>Multi-omics analyses provide insights into the biosynthesis of the anticancer antibiotic pleurotin in Hohenbuehelia grisea.</title>
        <authorList>
            <person name="Weaver J.A."/>
            <person name="Alberti F."/>
        </authorList>
    </citation>
    <scope>NUCLEOTIDE SEQUENCE [LARGE SCALE GENOMIC DNA]</scope>
    <source>
        <strain evidence="3">T-177</strain>
    </source>
</reference>
<dbReference type="Pfam" id="PF19271">
    <property type="entry name" value="Nis1"/>
    <property type="match status" value="1"/>
</dbReference>
<evidence type="ECO:0000313" key="3">
    <source>
        <dbReference type="Proteomes" id="UP001556367"/>
    </source>
</evidence>
<dbReference type="InterPro" id="IPR045469">
    <property type="entry name" value="Nis1"/>
</dbReference>
<evidence type="ECO:0008006" key="4">
    <source>
        <dbReference type="Google" id="ProtNLM"/>
    </source>
</evidence>
<organism evidence="2 3">
    <name type="scientific">Hohenbuehelia grisea</name>
    <dbReference type="NCBI Taxonomy" id="104357"/>
    <lineage>
        <taxon>Eukaryota</taxon>
        <taxon>Fungi</taxon>
        <taxon>Dikarya</taxon>
        <taxon>Basidiomycota</taxon>
        <taxon>Agaricomycotina</taxon>
        <taxon>Agaricomycetes</taxon>
        <taxon>Agaricomycetidae</taxon>
        <taxon>Agaricales</taxon>
        <taxon>Pleurotineae</taxon>
        <taxon>Pleurotaceae</taxon>
        <taxon>Hohenbuehelia</taxon>
    </lineage>
</organism>
<protein>
    <recommendedName>
        <fullName evidence="4">Phosphatidylglycerol/phosphatidylinositol transfer protein</fullName>
    </recommendedName>
</protein>
<gene>
    <name evidence="2" type="ORF">HGRIS_010853</name>
</gene>
<keyword evidence="1" id="KW-0732">Signal</keyword>
<evidence type="ECO:0000313" key="2">
    <source>
        <dbReference type="EMBL" id="KAL0948257.1"/>
    </source>
</evidence>